<dbReference type="KEGG" id="ppi:YSA_04691"/>
<dbReference type="InterPro" id="IPR013762">
    <property type="entry name" value="Integrase-like_cat_sf"/>
</dbReference>
<dbReference type="Gene3D" id="1.10.150.130">
    <property type="match status" value="1"/>
</dbReference>
<dbReference type="SUPFAM" id="SSF56349">
    <property type="entry name" value="DNA breaking-rejoining enzymes"/>
    <property type="match status" value="1"/>
</dbReference>
<evidence type="ECO:0000256" key="4">
    <source>
        <dbReference type="ARBA" id="ARBA00023172"/>
    </source>
</evidence>
<dbReference type="Gene3D" id="1.10.443.10">
    <property type="entry name" value="Intergrase catalytic core"/>
    <property type="match status" value="1"/>
</dbReference>
<evidence type="ECO:0000256" key="1">
    <source>
        <dbReference type="ARBA" id="ARBA00008857"/>
    </source>
</evidence>
<dbReference type="InterPro" id="IPR002104">
    <property type="entry name" value="Integrase_catalytic"/>
</dbReference>
<dbReference type="PANTHER" id="PTHR30349:SF41">
    <property type="entry name" value="INTEGRASE_RECOMBINASE PROTEIN MJ0367-RELATED"/>
    <property type="match status" value="1"/>
</dbReference>
<dbReference type="AlphaFoldDB" id="I3UUZ5"/>
<keyword evidence="2" id="KW-0229">DNA integration</keyword>
<dbReference type="InterPro" id="IPR050090">
    <property type="entry name" value="Tyrosine_recombinase_XerCD"/>
</dbReference>
<feature type="domain" description="Tyr recombinase" evidence="5">
    <location>
        <begin position="187"/>
        <end position="396"/>
    </location>
</feature>
<dbReference type="PROSITE" id="PS51898">
    <property type="entry name" value="TYR_RECOMBINASE"/>
    <property type="match status" value="1"/>
</dbReference>
<evidence type="ECO:0000256" key="3">
    <source>
        <dbReference type="ARBA" id="ARBA00023125"/>
    </source>
</evidence>
<organism evidence="6 7">
    <name type="scientific">Pseudomonas putida ND6</name>
    <dbReference type="NCBI Taxonomy" id="231023"/>
    <lineage>
        <taxon>Bacteria</taxon>
        <taxon>Pseudomonadati</taxon>
        <taxon>Pseudomonadota</taxon>
        <taxon>Gammaproteobacteria</taxon>
        <taxon>Pseudomonadales</taxon>
        <taxon>Pseudomonadaceae</taxon>
        <taxon>Pseudomonas</taxon>
    </lineage>
</organism>
<dbReference type="GO" id="GO:0015074">
    <property type="term" value="P:DNA integration"/>
    <property type="evidence" value="ECO:0007669"/>
    <property type="project" value="UniProtKB-KW"/>
</dbReference>
<dbReference type="CDD" id="cd00397">
    <property type="entry name" value="DNA_BRE_C"/>
    <property type="match status" value="1"/>
</dbReference>
<dbReference type="InterPro" id="IPR011010">
    <property type="entry name" value="DNA_brk_join_enz"/>
</dbReference>
<comment type="similarity">
    <text evidence="1">Belongs to the 'phage' integrase family.</text>
</comment>
<evidence type="ECO:0000256" key="2">
    <source>
        <dbReference type="ARBA" id="ARBA00022908"/>
    </source>
</evidence>
<gene>
    <name evidence="6" type="ORF">YSA_04691</name>
</gene>
<dbReference type="Pfam" id="PF00589">
    <property type="entry name" value="Phage_integrase"/>
    <property type="match status" value="1"/>
</dbReference>
<dbReference type="GO" id="GO:0006310">
    <property type="term" value="P:DNA recombination"/>
    <property type="evidence" value="ECO:0007669"/>
    <property type="project" value="UniProtKB-KW"/>
</dbReference>
<accession>I3UUZ5</accession>
<evidence type="ECO:0000313" key="7">
    <source>
        <dbReference type="Proteomes" id="UP000005268"/>
    </source>
</evidence>
<dbReference type="PANTHER" id="PTHR30349">
    <property type="entry name" value="PHAGE INTEGRASE-RELATED"/>
    <property type="match status" value="1"/>
</dbReference>
<proteinExistence type="inferred from homology"/>
<dbReference type="EMBL" id="CP003588">
    <property type="protein sequence ID" value="AFK69316.1"/>
    <property type="molecule type" value="Genomic_DNA"/>
</dbReference>
<evidence type="ECO:0000259" key="5">
    <source>
        <dbReference type="PROSITE" id="PS51898"/>
    </source>
</evidence>
<dbReference type="Proteomes" id="UP000005268">
    <property type="component" value="Chromosome"/>
</dbReference>
<evidence type="ECO:0000313" key="6">
    <source>
        <dbReference type="EMBL" id="AFK69316.1"/>
    </source>
</evidence>
<dbReference type="GO" id="GO:0003677">
    <property type="term" value="F:DNA binding"/>
    <property type="evidence" value="ECO:0007669"/>
    <property type="project" value="UniProtKB-KW"/>
</dbReference>
<dbReference type="PATRIC" id="fig|231023.4.peg.2283"/>
<reference evidence="6 7" key="1">
    <citation type="journal article" date="2012" name="J. Bacteriol.">
        <title>Complete Genome Sequence of the Naphthalene-Degrading Pseudomonas putida Strain ND6.</title>
        <authorList>
            <person name="Li S."/>
            <person name="Zhao H."/>
            <person name="Li Y."/>
            <person name="Niu S."/>
            <person name="Cai B."/>
        </authorList>
    </citation>
    <scope>NUCLEOTIDE SEQUENCE [LARGE SCALE GENOMIC DNA]</scope>
    <source>
        <strain evidence="6 7">ND6</strain>
    </source>
</reference>
<keyword evidence="3" id="KW-0238">DNA-binding</keyword>
<dbReference type="HOGENOM" id="CLU_794247_0_0_6"/>
<sequence>MFGNVADLELPMPDVPFCEIRMIRTASSGLRPYLLVQGVPVILANLWAEDLLHRSRLNTVENYLRDIAIAYEWALSRGSPLEAKLERLAVFSSAELTSLAERLCSTKRGAGASQSTCTRRLEAVKSFIDFSFEHYVELNRLGLLEQSQAEKNKAKNLRNLQKKITKIAYQSEPPLPATPLDSGGQALFKGVLSPDDFRNPFQSKQIQARNYCLFLVMLETLARRGEVVLIELDDVDLGPSPTMRIKRPSDINRERRLDGASLKTRGRIVPITASVAAVLNEYISDHRPKLIKPKRPCTALFVSSRDGRRLSARTVNTILRTVAASLGLPNFSTRIHPHGLRATGANIARKKFEKSGANSINVKDALAYLGGWSPSSESVQRYSRQAISDRLGEIIRSSDSSNFRGNEDD</sequence>
<name>I3UUZ5_PSEPU</name>
<dbReference type="InterPro" id="IPR010998">
    <property type="entry name" value="Integrase_recombinase_N"/>
</dbReference>
<protein>
    <submittedName>
        <fullName evidence="6">Phage integrase family protein</fullName>
    </submittedName>
</protein>
<keyword evidence="4" id="KW-0233">DNA recombination</keyword>